<dbReference type="InterPro" id="IPR036451">
    <property type="entry name" value="CblAdoTrfase-like_sf"/>
</dbReference>
<evidence type="ECO:0000259" key="7">
    <source>
        <dbReference type="Pfam" id="PF01923"/>
    </source>
</evidence>
<keyword evidence="6" id="KW-0169">Cobalamin biosynthesis</keyword>
<dbReference type="GO" id="GO:0009236">
    <property type="term" value="P:cobalamin biosynthetic process"/>
    <property type="evidence" value="ECO:0007669"/>
    <property type="project" value="UniProtKB-UniRule"/>
</dbReference>
<evidence type="ECO:0000313" key="9">
    <source>
        <dbReference type="Proteomes" id="UP000002171"/>
    </source>
</evidence>
<keyword evidence="4 6" id="KW-0547">Nucleotide-binding</keyword>
<dbReference type="GO" id="GO:0005524">
    <property type="term" value="F:ATP binding"/>
    <property type="evidence" value="ECO:0007669"/>
    <property type="project" value="UniProtKB-UniRule"/>
</dbReference>
<name>A0A7U8GSB4_NEPCE</name>
<comment type="subunit">
    <text evidence="2">Homotrimer.</text>
</comment>
<dbReference type="PANTHER" id="PTHR12213:SF0">
    <property type="entry name" value="CORRINOID ADENOSYLTRANSFERASE MMAB"/>
    <property type="match status" value="1"/>
</dbReference>
<sequence>MANRLTRIYTRGGDQGKTSLATGARVPKNHIRIETIGTVDELNSLIGVTLANTDEKSTVSETLLNVQHHLFDLGGELAMDDASYTVIDQSTVKYLEEQLDQWNELLPPLKEFILPGGGPAASYCHLARSVCRRAERIMTSLCQEEDQFVNPESVAYLNRLSDLLFVASRYIVLQQGGEEVLWKPKGKR</sequence>
<comment type="pathway">
    <text evidence="6">Cofactor biosynthesis; adenosylcobalamin biosynthesis; adenosylcobalamin from cob(II)yrinate a,c-diamide: step 2/7.</text>
</comment>
<dbReference type="UniPathway" id="UPA00148">
    <property type="reaction ID" value="UER00233"/>
</dbReference>
<dbReference type="GO" id="GO:0008817">
    <property type="term" value="F:corrinoid adenosyltransferase activity"/>
    <property type="evidence" value="ECO:0007669"/>
    <property type="project" value="UniProtKB-UniRule"/>
</dbReference>
<keyword evidence="5 6" id="KW-0067">ATP-binding</keyword>
<accession>A0A7U8GSB4</accession>
<keyword evidence="3 6" id="KW-0808">Transferase</keyword>
<evidence type="ECO:0000256" key="1">
    <source>
        <dbReference type="ARBA" id="ARBA00007487"/>
    </source>
</evidence>
<dbReference type="FunFam" id="1.20.1200.10:FF:000001">
    <property type="entry name" value="Cob(I)yrinic acid a,c-diamide adenosyltransferase"/>
    <property type="match status" value="1"/>
</dbReference>
<comment type="similarity">
    <text evidence="1 6">Belongs to the Cob(I)alamin adenosyltransferase family.</text>
</comment>
<dbReference type="SUPFAM" id="SSF89028">
    <property type="entry name" value="Cobalamin adenosyltransferase-like"/>
    <property type="match status" value="1"/>
</dbReference>
<evidence type="ECO:0000256" key="5">
    <source>
        <dbReference type="ARBA" id="ARBA00022840"/>
    </source>
</evidence>
<evidence type="ECO:0000256" key="6">
    <source>
        <dbReference type="RuleBase" id="RU366026"/>
    </source>
</evidence>
<dbReference type="EMBL" id="AAOW01000011">
    <property type="protein sequence ID" value="EAR61087.1"/>
    <property type="molecule type" value="Genomic_DNA"/>
</dbReference>
<dbReference type="PANTHER" id="PTHR12213">
    <property type="entry name" value="CORRINOID ADENOSYLTRANSFERASE"/>
    <property type="match status" value="1"/>
</dbReference>
<feature type="domain" description="Cobalamin adenosyltransferase-like" evidence="7">
    <location>
        <begin position="8"/>
        <end position="171"/>
    </location>
</feature>
<dbReference type="Pfam" id="PF01923">
    <property type="entry name" value="Cob_adeno_trans"/>
    <property type="match status" value="1"/>
</dbReference>
<organism evidence="8 9">
    <name type="scientific">Neptuniibacter caesariensis</name>
    <dbReference type="NCBI Taxonomy" id="207954"/>
    <lineage>
        <taxon>Bacteria</taxon>
        <taxon>Pseudomonadati</taxon>
        <taxon>Pseudomonadota</taxon>
        <taxon>Gammaproteobacteria</taxon>
        <taxon>Oceanospirillales</taxon>
        <taxon>Oceanospirillaceae</taxon>
        <taxon>Neptuniibacter</taxon>
    </lineage>
</organism>
<protein>
    <recommendedName>
        <fullName evidence="6">Corrinoid adenosyltransferase</fullName>
        <ecNumber evidence="6">2.5.1.17</ecNumber>
    </recommendedName>
    <alternativeName>
        <fullName evidence="6">Cob(II)alamin adenosyltransferase</fullName>
    </alternativeName>
    <alternativeName>
        <fullName evidence="6">Cob(II)yrinic acid a,c-diamide adenosyltransferase</fullName>
    </alternativeName>
    <alternativeName>
        <fullName evidence="6">Cobinamide/cobalamin adenosyltransferase</fullName>
    </alternativeName>
</protein>
<proteinExistence type="inferred from homology"/>
<dbReference type="OrthoDB" id="9778896at2"/>
<evidence type="ECO:0000256" key="3">
    <source>
        <dbReference type="ARBA" id="ARBA00022679"/>
    </source>
</evidence>
<comment type="caution">
    <text evidence="8">The sequence shown here is derived from an EMBL/GenBank/DDBJ whole genome shotgun (WGS) entry which is preliminary data.</text>
</comment>
<keyword evidence="9" id="KW-1185">Reference proteome</keyword>
<gene>
    <name evidence="8" type="ORF">MED92_01719</name>
</gene>
<dbReference type="AlphaFoldDB" id="A0A7U8GSB4"/>
<dbReference type="RefSeq" id="WP_007022363.1">
    <property type="nucleotide sequence ID" value="NZ_CH724127.1"/>
</dbReference>
<dbReference type="InterPro" id="IPR016030">
    <property type="entry name" value="CblAdoTrfase-like"/>
</dbReference>
<dbReference type="Gene3D" id="1.20.1200.10">
    <property type="entry name" value="Cobalamin adenosyltransferase-like"/>
    <property type="match status" value="1"/>
</dbReference>
<reference evidence="8 9" key="1">
    <citation type="submission" date="2006-02" db="EMBL/GenBank/DDBJ databases">
        <authorList>
            <person name="Pinhassi J."/>
            <person name="Pedros-Alio C."/>
            <person name="Ferriera S."/>
            <person name="Johnson J."/>
            <person name="Kravitz S."/>
            <person name="Halpern A."/>
            <person name="Remington K."/>
            <person name="Beeson K."/>
            <person name="Tran B."/>
            <person name="Rogers Y.-H."/>
            <person name="Friedman R."/>
            <person name="Venter J.C."/>
        </authorList>
    </citation>
    <scope>NUCLEOTIDE SEQUENCE [LARGE SCALE GENOMIC DNA]</scope>
    <source>
        <strain evidence="8 9">MED92</strain>
    </source>
</reference>
<comment type="catalytic activity">
    <reaction evidence="6">
        <text>2 cob(II)alamin + reduced [electron-transfer flavoprotein] + 2 ATP = 2 adenosylcob(III)alamin + 2 triphosphate + oxidized [electron-transfer flavoprotein] + 3 H(+)</text>
        <dbReference type="Rhea" id="RHEA:28671"/>
        <dbReference type="Rhea" id="RHEA-COMP:10685"/>
        <dbReference type="Rhea" id="RHEA-COMP:10686"/>
        <dbReference type="ChEBI" id="CHEBI:15378"/>
        <dbReference type="ChEBI" id="CHEBI:16304"/>
        <dbReference type="ChEBI" id="CHEBI:18036"/>
        <dbReference type="ChEBI" id="CHEBI:18408"/>
        <dbReference type="ChEBI" id="CHEBI:30616"/>
        <dbReference type="ChEBI" id="CHEBI:57692"/>
        <dbReference type="ChEBI" id="CHEBI:58307"/>
        <dbReference type="EC" id="2.5.1.17"/>
    </reaction>
</comment>
<evidence type="ECO:0000313" key="8">
    <source>
        <dbReference type="EMBL" id="EAR61087.1"/>
    </source>
</evidence>
<dbReference type="EC" id="2.5.1.17" evidence="6"/>
<dbReference type="NCBIfam" id="TIGR00636">
    <property type="entry name" value="PduO_Nterm"/>
    <property type="match status" value="1"/>
</dbReference>
<comment type="catalytic activity">
    <reaction evidence="6">
        <text>2 cob(II)yrinate a,c diamide + reduced [electron-transfer flavoprotein] + 2 ATP = 2 adenosylcob(III)yrinate a,c-diamide + 2 triphosphate + oxidized [electron-transfer flavoprotein] + 3 H(+)</text>
        <dbReference type="Rhea" id="RHEA:11528"/>
        <dbReference type="Rhea" id="RHEA-COMP:10685"/>
        <dbReference type="Rhea" id="RHEA-COMP:10686"/>
        <dbReference type="ChEBI" id="CHEBI:15378"/>
        <dbReference type="ChEBI" id="CHEBI:18036"/>
        <dbReference type="ChEBI" id="CHEBI:30616"/>
        <dbReference type="ChEBI" id="CHEBI:57692"/>
        <dbReference type="ChEBI" id="CHEBI:58307"/>
        <dbReference type="ChEBI" id="CHEBI:58503"/>
        <dbReference type="ChEBI" id="CHEBI:58537"/>
        <dbReference type="EC" id="2.5.1.17"/>
    </reaction>
</comment>
<dbReference type="InterPro" id="IPR029499">
    <property type="entry name" value="PduO-typ"/>
</dbReference>
<evidence type="ECO:0000256" key="2">
    <source>
        <dbReference type="ARBA" id="ARBA00011233"/>
    </source>
</evidence>
<evidence type="ECO:0000256" key="4">
    <source>
        <dbReference type="ARBA" id="ARBA00022741"/>
    </source>
</evidence>
<dbReference type="Proteomes" id="UP000002171">
    <property type="component" value="Unassembled WGS sequence"/>
</dbReference>